<name>A0A923N4N2_9BACT</name>
<proteinExistence type="predicted"/>
<protein>
    <submittedName>
        <fullName evidence="2">PQQ-like beta-propeller repeat protein</fullName>
    </submittedName>
</protein>
<feature type="chain" id="PRO_5037185587" evidence="1">
    <location>
        <begin position="22"/>
        <end position="587"/>
    </location>
</feature>
<evidence type="ECO:0000313" key="3">
    <source>
        <dbReference type="Proteomes" id="UP000603640"/>
    </source>
</evidence>
<dbReference type="Gene3D" id="2.130.10.10">
    <property type="entry name" value="YVTN repeat-like/Quinoprotein amine dehydrogenase"/>
    <property type="match status" value="1"/>
</dbReference>
<dbReference type="InterPro" id="IPR015943">
    <property type="entry name" value="WD40/YVTN_repeat-like_dom_sf"/>
</dbReference>
<comment type="caution">
    <text evidence="2">The sequence shown here is derived from an EMBL/GenBank/DDBJ whole genome shotgun (WGS) entry which is preliminary data.</text>
</comment>
<dbReference type="SUPFAM" id="SSF50998">
    <property type="entry name" value="Quinoprotein alcohol dehydrogenase-like"/>
    <property type="match status" value="1"/>
</dbReference>
<keyword evidence="3" id="KW-1185">Reference proteome</keyword>
<sequence length="587" mass="64216">MKRIFYALLFFLLYTYTSANAQELWSANSSGSVLQKDINIDGNILILKSGSLHCLSKSTGNEVWSTKIDKAKSFVRISKSTLIQVLSETDTFIINITDGKILYNSIEAKHASPRIRYSSNRLLVWASGSNLTEAILLDKVSGEVLSKTKIADGVAKELDTFLQPNGDFIVFSTFGVSYITASGKLNYNTPLKIAESAKQLAAYYTPTLKMFPTANPDHKAVIKDGYLLNLNIKTGQVNAETELASALVTFDNLDEQQVIIGGQIKKDLQLAVYDKSTCKEIRKGAIKVANTGSILRHQNDLFVISTSTVGGSTIKLVDFNTLALKADKTYKTGGQYLGTLFNSEKGIGVTSAYSINYFNPTSFESTGGTKHYIHSGKTNLEAGDDVYFFSNGYLGKVNKTKGEETLLYKDKLSVKLMEEEQPQLQLTEDGIIVVASQSVAKVDLNGNLVYNEHFAPPGPSAGSVLGNALLLAASSYLAVDAQEKSNASTSVSSKQYWTNEQKTFEAIGGEFGSKIRERFSKSANAMHYQVILTKGDAGNFKLIKFNKQTGKVDGELLVDSRTPDYVFDPVESTIYLFTADSIKAKKI</sequence>
<gene>
    <name evidence="2" type="ORF">H8S84_00945</name>
</gene>
<dbReference type="InterPro" id="IPR011047">
    <property type="entry name" value="Quinoprotein_ADH-like_sf"/>
</dbReference>
<feature type="signal peptide" evidence="1">
    <location>
        <begin position="1"/>
        <end position="21"/>
    </location>
</feature>
<evidence type="ECO:0000256" key="1">
    <source>
        <dbReference type="SAM" id="SignalP"/>
    </source>
</evidence>
<evidence type="ECO:0000313" key="2">
    <source>
        <dbReference type="EMBL" id="MBC5991396.1"/>
    </source>
</evidence>
<dbReference type="EMBL" id="JACRVF010000001">
    <property type="protein sequence ID" value="MBC5991396.1"/>
    <property type="molecule type" value="Genomic_DNA"/>
</dbReference>
<dbReference type="RefSeq" id="WP_187065402.1">
    <property type="nucleotide sequence ID" value="NZ_JACRVF010000001.1"/>
</dbReference>
<organism evidence="2 3">
    <name type="scientific">Pontibacter cellulosilyticus</name>
    <dbReference type="NCBI Taxonomy" id="1720253"/>
    <lineage>
        <taxon>Bacteria</taxon>
        <taxon>Pseudomonadati</taxon>
        <taxon>Bacteroidota</taxon>
        <taxon>Cytophagia</taxon>
        <taxon>Cytophagales</taxon>
        <taxon>Hymenobacteraceae</taxon>
        <taxon>Pontibacter</taxon>
    </lineage>
</organism>
<accession>A0A923N4N2</accession>
<dbReference type="AlphaFoldDB" id="A0A923N4N2"/>
<reference evidence="2" key="1">
    <citation type="submission" date="2020-08" db="EMBL/GenBank/DDBJ databases">
        <title>Pontibacter sp. SD6 16S ribosomal RNA gene Genome sequencing and assembly.</title>
        <authorList>
            <person name="Kang M."/>
        </authorList>
    </citation>
    <scope>NUCLEOTIDE SEQUENCE</scope>
    <source>
        <strain evidence="2">SD6</strain>
    </source>
</reference>
<keyword evidence="1" id="KW-0732">Signal</keyword>
<dbReference type="Proteomes" id="UP000603640">
    <property type="component" value="Unassembled WGS sequence"/>
</dbReference>